<sequence>RSLDGRLQVSHRKGLPHVIYCRLWRWPDLHSHHELRAMEMCEYAFNMKKDEVCVNPYHYQRVETPVLPPVLVPRHTEIPAEFPPLDDYSHSIPENTNFPAGIEPQSNYIPGSPNLSPNPMSPAHNNLGAAYSSSVGENTSSPSDLQPDRLCSLEGDCTVCESRTFSRLCRFSLRLDRNLQPVTYCEPAFWCSISYYELNQRVGETFHASQPSMTVDGFTDPSNSERFCLGLLSNVNRNAAVELTRRHIGRGVRLYYIGGEVFAECLSDSAIFVQSPNCNQRYGWHPATVCKIPPGCNLKIFNNQEFAALLAQSVNQGFEAVYQLTRMCTIRMSFVKGWGAEYRRQTVTSTPCWIELHLNGPLQWLDKVLTQMGSPSIRCSSVS</sequence>
<dbReference type="InterPro" id="IPR017855">
    <property type="entry name" value="SMAD-like_dom_sf"/>
</dbReference>
<dbReference type="InterPro" id="IPR003619">
    <property type="entry name" value="MAD_homology1_Dwarfin-type"/>
</dbReference>
<dbReference type="EMBL" id="KK638984">
    <property type="protein sequence ID" value="KFV60038.1"/>
    <property type="molecule type" value="Genomic_DNA"/>
</dbReference>
<keyword evidence="4" id="KW-0479">Metal-binding</keyword>
<dbReference type="SMART" id="SM00523">
    <property type="entry name" value="DWA"/>
    <property type="match status" value="1"/>
</dbReference>
<gene>
    <name evidence="13" type="ORF">N328_12424</name>
</gene>
<dbReference type="Pfam" id="PF03165">
    <property type="entry name" value="MH1"/>
    <property type="match status" value="1"/>
</dbReference>
<dbReference type="SMART" id="SM00524">
    <property type="entry name" value="DWB"/>
    <property type="match status" value="1"/>
</dbReference>
<dbReference type="GO" id="GO:0046872">
    <property type="term" value="F:metal ion binding"/>
    <property type="evidence" value="ECO:0007669"/>
    <property type="project" value="UniProtKB-KW"/>
</dbReference>
<organism evidence="13 14">
    <name type="scientific">Gavia stellata</name>
    <name type="common">Red-throated diver</name>
    <name type="synonym">Colymbus stellatus</name>
    <dbReference type="NCBI Taxonomy" id="37040"/>
    <lineage>
        <taxon>Eukaryota</taxon>
        <taxon>Metazoa</taxon>
        <taxon>Chordata</taxon>
        <taxon>Craniata</taxon>
        <taxon>Vertebrata</taxon>
        <taxon>Euteleostomi</taxon>
        <taxon>Archelosauria</taxon>
        <taxon>Archosauria</taxon>
        <taxon>Dinosauria</taxon>
        <taxon>Saurischia</taxon>
        <taxon>Theropoda</taxon>
        <taxon>Coelurosauria</taxon>
        <taxon>Aves</taxon>
        <taxon>Neognathae</taxon>
        <taxon>Neoaves</taxon>
        <taxon>Aequornithes</taxon>
        <taxon>Gaviiformes</taxon>
        <taxon>Gaviidae</taxon>
        <taxon>Gavia</taxon>
    </lineage>
</organism>
<comment type="similarity">
    <text evidence="1 9">Belongs to the dwarfin/SMAD family.</text>
</comment>
<dbReference type="AlphaFoldDB" id="A0A093I010"/>
<dbReference type="GO" id="GO:0000978">
    <property type="term" value="F:RNA polymerase II cis-regulatory region sequence-specific DNA binding"/>
    <property type="evidence" value="ECO:0007669"/>
    <property type="project" value="TreeGrafter"/>
</dbReference>
<dbReference type="Proteomes" id="UP000054313">
    <property type="component" value="Unassembled WGS sequence"/>
</dbReference>
<comment type="subcellular location">
    <subcellularLocation>
        <location evidence="9">Cytoplasm</location>
    </subcellularLocation>
    <subcellularLocation>
        <location evidence="9">Nucleus</location>
    </subcellularLocation>
</comment>
<keyword evidence="6 9" id="KW-0805">Transcription regulation</keyword>
<dbReference type="InterPro" id="IPR001132">
    <property type="entry name" value="SMAD_dom_Dwarfin-type"/>
</dbReference>
<evidence type="ECO:0000256" key="7">
    <source>
        <dbReference type="ARBA" id="ARBA00023163"/>
    </source>
</evidence>
<dbReference type="InterPro" id="IPR036578">
    <property type="entry name" value="SMAD_MH1_sf"/>
</dbReference>
<dbReference type="PANTHER" id="PTHR13703">
    <property type="entry name" value="SMAD"/>
    <property type="match status" value="1"/>
</dbReference>
<keyword evidence="2 9" id="KW-0963">Cytoplasm</keyword>
<dbReference type="InterPro" id="IPR013019">
    <property type="entry name" value="MAD_homology_MH1"/>
</dbReference>
<feature type="compositionally biased region" description="Polar residues" evidence="10">
    <location>
        <begin position="131"/>
        <end position="144"/>
    </location>
</feature>
<evidence type="ECO:0000256" key="9">
    <source>
        <dbReference type="RuleBase" id="RU361195"/>
    </source>
</evidence>
<dbReference type="InterPro" id="IPR013790">
    <property type="entry name" value="Dwarfin"/>
</dbReference>
<dbReference type="Gene3D" id="3.90.520.10">
    <property type="entry name" value="SMAD MH1 domain"/>
    <property type="match status" value="1"/>
</dbReference>
<keyword evidence="14" id="KW-1185">Reference proteome</keyword>
<dbReference type="InterPro" id="IPR008984">
    <property type="entry name" value="SMAD_FHA_dom_sf"/>
</dbReference>
<keyword evidence="8 9" id="KW-0539">Nucleus</keyword>
<evidence type="ECO:0000256" key="6">
    <source>
        <dbReference type="ARBA" id="ARBA00023015"/>
    </source>
</evidence>
<proteinExistence type="inferred from homology"/>
<evidence type="ECO:0000313" key="14">
    <source>
        <dbReference type="Proteomes" id="UP000054313"/>
    </source>
</evidence>
<dbReference type="GO" id="GO:0030154">
    <property type="term" value="P:cell differentiation"/>
    <property type="evidence" value="ECO:0007669"/>
    <property type="project" value="TreeGrafter"/>
</dbReference>
<evidence type="ECO:0000256" key="10">
    <source>
        <dbReference type="SAM" id="MobiDB-lite"/>
    </source>
</evidence>
<accession>A0A093I010</accession>
<keyword evidence="3" id="KW-0597">Phosphoprotein</keyword>
<dbReference type="Pfam" id="PF03166">
    <property type="entry name" value="MH2"/>
    <property type="match status" value="1"/>
</dbReference>
<reference evidence="13 14" key="1">
    <citation type="submission" date="2014-04" db="EMBL/GenBank/DDBJ databases">
        <title>Genome evolution of avian class.</title>
        <authorList>
            <person name="Zhang G."/>
            <person name="Li C."/>
        </authorList>
    </citation>
    <scope>NUCLEOTIDE SEQUENCE [LARGE SCALE GENOMIC DNA]</scope>
    <source>
        <strain evidence="13">BGI_N328</strain>
    </source>
</reference>
<dbReference type="GO" id="GO:0060395">
    <property type="term" value="P:SMAD protein signal transduction"/>
    <property type="evidence" value="ECO:0007669"/>
    <property type="project" value="TreeGrafter"/>
</dbReference>
<evidence type="ECO:0000259" key="11">
    <source>
        <dbReference type="PROSITE" id="PS51075"/>
    </source>
</evidence>
<dbReference type="FunFam" id="2.60.200.10:FF:000001">
    <property type="entry name" value="Mothers against decapentaplegic homolog"/>
    <property type="match status" value="1"/>
</dbReference>
<evidence type="ECO:0000256" key="3">
    <source>
        <dbReference type="ARBA" id="ARBA00022553"/>
    </source>
</evidence>
<dbReference type="GO" id="GO:0071144">
    <property type="term" value="C:heteromeric SMAD protein complex"/>
    <property type="evidence" value="ECO:0007669"/>
    <property type="project" value="TreeGrafter"/>
</dbReference>
<dbReference type="SUPFAM" id="SSF56366">
    <property type="entry name" value="SMAD MH1 domain"/>
    <property type="match status" value="1"/>
</dbReference>
<dbReference type="GO" id="GO:0000981">
    <property type="term" value="F:DNA-binding transcription factor activity, RNA polymerase II-specific"/>
    <property type="evidence" value="ECO:0007669"/>
    <property type="project" value="TreeGrafter"/>
</dbReference>
<feature type="domain" description="MH2" evidence="12">
    <location>
        <begin position="190"/>
        <end position="383"/>
    </location>
</feature>
<feature type="non-terminal residue" evidence="13">
    <location>
        <position position="383"/>
    </location>
</feature>
<dbReference type="GO" id="GO:0007179">
    <property type="term" value="P:transforming growth factor beta receptor signaling pathway"/>
    <property type="evidence" value="ECO:0007669"/>
    <property type="project" value="TreeGrafter"/>
</dbReference>
<dbReference type="GO" id="GO:0070411">
    <property type="term" value="F:I-SMAD binding"/>
    <property type="evidence" value="ECO:0007669"/>
    <property type="project" value="TreeGrafter"/>
</dbReference>
<keyword evidence="7 9" id="KW-0804">Transcription</keyword>
<evidence type="ECO:0000256" key="4">
    <source>
        <dbReference type="ARBA" id="ARBA00022723"/>
    </source>
</evidence>
<evidence type="ECO:0000256" key="2">
    <source>
        <dbReference type="ARBA" id="ARBA00022490"/>
    </source>
</evidence>
<dbReference type="GO" id="GO:0045944">
    <property type="term" value="P:positive regulation of transcription by RNA polymerase II"/>
    <property type="evidence" value="ECO:0007669"/>
    <property type="project" value="TreeGrafter"/>
</dbReference>
<dbReference type="PANTHER" id="PTHR13703:SF53">
    <property type="entry name" value="MOTHERS AGAINST DECAPENTAPLEGIC HOMOLOG 3"/>
    <property type="match status" value="1"/>
</dbReference>
<dbReference type="GO" id="GO:0032924">
    <property type="term" value="P:activin receptor signaling pathway"/>
    <property type="evidence" value="ECO:0007669"/>
    <property type="project" value="TreeGrafter"/>
</dbReference>
<evidence type="ECO:0000256" key="1">
    <source>
        <dbReference type="ARBA" id="ARBA00005545"/>
    </source>
</evidence>
<dbReference type="SUPFAM" id="SSF49879">
    <property type="entry name" value="SMAD/FHA domain"/>
    <property type="match status" value="1"/>
</dbReference>
<dbReference type="GO" id="GO:0009653">
    <property type="term" value="P:anatomical structure morphogenesis"/>
    <property type="evidence" value="ECO:0007669"/>
    <property type="project" value="TreeGrafter"/>
</dbReference>
<dbReference type="GO" id="GO:0005737">
    <property type="term" value="C:cytoplasm"/>
    <property type="evidence" value="ECO:0007669"/>
    <property type="project" value="UniProtKB-SubCell"/>
</dbReference>
<evidence type="ECO:0000313" key="13">
    <source>
        <dbReference type="EMBL" id="KFV60038.1"/>
    </source>
</evidence>
<evidence type="ECO:0000256" key="5">
    <source>
        <dbReference type="ARBA" id="ARBA00022833"/>
    </source>
</evidence>
<feature type="region of interest" description="Disordered" evidence="10">
    <location>
        <begin position="100"/>
        <end position="144"/>
    </location>
</feature>
<dbReference type="Gene3D" id="2.60.200.10">
    <property type="match status" value="1"/>
</dbReference>
<dbReference type="PROSITE" id="PS51075">
    <property type="entry name" value="MH1"/>
    <property type="match status" value="1"/>
</dbReference>
<feature type="compositionally biased region" description="Polar residues" evidence="10">
    <location>
        <begin position="100"/>
        <end position="118"/>
    </location>
</feature>
<protein>
    <recommendedName>
        <fullName evidence="9">Mothers against decapentaplegic homolog</fullName>
        <shortName evidence="9">MAD homolog</shortName>
        <shortName evidence="9">Mothers against DPP homolog</shortName>
    </recommendedName>
    <alternativeName>
        <fullName evidence="9">SMAD family member</fullName>
    </alternativeName>
</protein>
<feature type="domain" description="MH1" evidence="11">
    <location>
        <begin position="1"/>
        <end position="68"/>
    </location>
</feature>
<evidence type="ECO:0000256" key="8">
    <source>
        <dbReference type="ARBA" id="ARBA00023242"/>
    </source>
</evidence>
<dbReference type="CDD" id="cd10985">
    <property type="entry name" value="MH2_SMAD_2_3"/>
    <property type="match status" value="1"/>
</dbReference>
<feature type="non-terminal residue" evidence="13">
    <location>
        <position position="1"/>
    </location>
</feature>
<name>A0A093I010_GAVST</name>
<dbReference type="PROSITE" id="PS51076">
    <property type="entry name" value="MH2"/>
    <property type="match status" value="1"/>
</dbReference>
<evidence type="ECO:0000259" key="12">
    <source>
        <dbReference type="PROSITE" id="PS51076"/>
    </source>
</evidence>
<keyword evidence="5" id="KW-0862">Zinc</keyword>